<reference evidence="4 5" key="1">
    <citation type="journal article" date="2005" name="Proc. Natl. Acad. Sci. U.S.A.">
        <title>The complete genomes and proteomes of 27 Staphylococcus aureus bacteriophages.</title>
        <authorList>
            <person name="Kwan T."/>
            <person name="Liu J."/>
            <person name="Dubow M."/>
            <person name="Gros P."/>
            <person name="Pelletier J."/>
        </authorList>
    </citation>
    <scope>NUCLEOTIDE SEQUENCE</scope>
</reference>
<dbReference type="Gene3D" id="2.60.120.1360">
    <property type="match status" value="1"/>
</dbReference>
<dbReference type="Gene3D" id="3.40.50.1110">
    <property type="entry name" value="SGNH hydrolase"/>
    <property type="match status" value="1"/>
</dbReference>
<evidence type="ECO:0000313" key="4">
    <source>
        <dbReference type="EMBL" id="AAX91342.1"/>
    </source>
</evidence>
<evidence type="ECO:0000259" key="3">
    <source>
        <dbReference type="Pfam" id="PF13472"/>
    </source>
</evidence>
<dbReference type="KEGG" id="vg:5133206"/>
<evidence type="ECO:0000259" key="2">
    <source>
        <dbReference type="Pfam" id="PF10651"/>
    </source>
</evidence>
<name>Q4ZC48_9CAUD</name>
<evidence type="ECO:0000313" key="5">
    <source>
        <dbReference type="Proteomes" id="UP000001464"/>
    </source>
</evidence>
<evidence type="ECO:0000256" key="1">
    <source>
        <dbReference type="SAM" id="MobiDB-lite"/>
    </source>
</evidence>
<dbReference type="InterPro" id="IPR013830">
    <property type="entry name" value="SGNH_hydro"/>
</dbReference>
<dbReference type="InterPro" id="IPR036514">
    <property type="entry name" value="SGNH_hydro_sf"/>
</dbReference>
<dbReference type="EMBL" id="AY954959">
    <property type="protein sequence ID" value="AAX91342.1"/>
    <property type="molecule type" value="Genomic_DNA"/>
</dbReference>
<sequence>MYKIAKVETSINNKDVSIGYIGSRFYTEDENTAVLRIRINYEGNPVDLTATKMKPKLNLFLEDGSIFIDEKVEVVVPESGLIQYTVPIKVIKHVGVVNCKLFLEDETQSLHVANFQFEIVDSGVEDAVQKEITVNLVDDTVRRIVKENAIQLLGDNFEERLNKDVIDHLNSNPETFRGARGETGLTGAKGAKGDKGDRGEQGFQGPVGPKGDKGDIGPVGATGAIGPKGDRGEQGPQGPKGDEGVIRFENLTQEQQNLLKGAPGESIINEKAVTHNKTDFISIGKNIFNPYNLSFNKLLSYTTGLLSDSTSYVTSDFIPVESSTQYTQSHSDIIVFYDNNKQFISGLQRVTPTTTRTFTTPDNAKFIRTTTINDGVGGTYNYKGYQIEKGASSSTFEPFKYYLNGLTVELRDNSVKNSNIADNNVGIEKLNFIRSSENLFNPNDVTSGVYVNPTTGGLSSNTNYSSSWFISLGDDTDYIKNNTLNLYAFYDKDGNFIKTTTTSTNQITKPSNAKYVRITCFTSAVGSTMLVAGTSLPRQFVPYKKYIPSDYLDLSNVEVKQDITDVYGKFNMKRYTSEISRQLDPTVNERTEIAFIGDSWVQGGEYRQGDRLTLPLREKMQKIYGDGGIGFISFQNLFVGAGEVKVDKTGAWVERNKGADVSGLAIEEVESTTPDDSIKVTFNEDIDFYEIHTQSGNTGTWKYNIDGGEWTTVDASQEVTPISMKLGKHTINIAHVSGTTTFIGSYAYKGNKGVVIHKIGNGGSTAKNYIDVDRANYINQLKRCRANTFGILLGTNDMAQSISLIDHENQMKELIGRIKEAKPNASIFLIAPSGNKHEGTKLNTMEDFSDVQLKIAKDLQLGHVSLVRALGNFSTTNANGLMYSDGVHPNKIGGYAIANVIYDRLLRL</sequence>
<accession>Q4ZC48</accession>
<proteinExistence type="predicted"/>
<protein>
    <submittedName>
        <fullName evidence="4">ORF002</fullName>
    </submittedName>
</protein>
<keyword evidence="5" id="KW-1185">Reference proteome</keyword>
<dbReference type="GeneID" id="5133206"/>
<dbReference type="SUPFAM" id="SSF52266">
    <property type="entry name" value="SGNH hydrolase"/>
    <property type="match status" value="1"/>
</dbReference>
<dbReference type="InterPro" id="IPR008160">
    <property type="entry name" value="Collagen"/>
</dbReference>
<dbReference type="Pfam" id="PF01391">
    <property type="entry name" value="Collagen"/>
    <property type="match status" value="1"/>
</dbReference>
<organism evidence="4 5">
    <name type="scientific">Staphylococcus phage EW</name>
    <dbReference type="NCBI Taxonomy" id="2936814"/>
    <lineage>
        <taxon>Viruses</taxon>
        <taxon>Duplodnaviria</taxon>
        <taxon>Heunggongvirae</taxon>
        <taxon>Uroviricota</taxon>
        <taxon>Caudoviricetes</taxon>
        <taxon>Azeredovirinae</taxon>
        <taxon>Phietavirus</taxon>
        <taxon>Phietavirus EW</taxon>
    </lineage>
</organism>
<dbReference type="Pfam" id="PF13472">
    <property type="entry name" value="Lipase_GDSL_2"/>
    <property type="match status" value="1"/>
</dbReference>
<dbReference type="Gene3D" id="2.60.40.3350">
    <property type="match status" value="1"/>
</dbReference>
<dbReference type="RefSeq" id="YP_240178.1">
    <property type="nucleotide sequence ID" value="NC_007056.1"/>
</dbReference>
<dbReference type="Proteomes" id="UP000001464">
    <property type="component" value="Segment"/>
</dbReference>
<feature type="region of interest" description="Disordered" evidence="1">
    <location>
        <begin position="172"/>
        <end position="244"/>
    </location>
</feature>
<dbReference type="Pfam" id="PF10651">
    <property type="entry name" value="BppU_N"/>
    <property type="match status" value="1"/>
</dbReference>
<feature type="compositionally biased region" description="Basic and acidic residues" evidence="1">
    <location>
        <begin position="191"/>
        <end position="200"/>
    </location>
</feature>
<feature type="domain" description="BppU N-terminal" evidence="2">
    <location>
        <begin position="5"/>
        <end position="142"/>
    </location>
</feature>
<dbReference type="InterPro" id="IPR018913">
    <property type="entry name" value="BppU_N"/>
</dbReference>
<dbReference type="PANTHER" id="PTHR24637">
    <property type="entry name" value="COLLAGEN"/>
    <property type="match status" value="1"/>
</dbReference>
<feature type="domain" description="SGNH hydrolase-type esterase" evidence="3">
    <location>
        <begin position="755"/>
        <end position="893"/>
    </location>
</feature>